<gene>
    <name evidence="9" type="primary">ecfT</name>
    <name evidence="10" type="ORF">SAMN05444487_107190</name>
</gene>
<evidence type="ECO:0000256" key="1">
    <source>
        <dbReference type="ARBA" id="ARBA00004651"/>
    </source>
</evidence>
<dbReference type="InterPro" id="IPR024919">
    <property type="entry name" value="EcfT"/>
</dbReference>
<dbReference type="HAMAP" id="MF_01461">
    <property type="entry name" value="EcfT"/>
    <property type="match status" value="1"/>
</dbReference>
<evidence type="ECO:0000313" key="11">
    <source>
        <dbReference type="Proteomes" id="UP000198534"/>
    </source>
</evidence>
<evidence type="ECO:0000256" key="4">
    <source>
        <dbReference type="ARBA" id="ARBA00022448"/>
    </source>
</evidence>
<evidence type="ECO:0000256" key="3">
    <source>
        <dbReference type="ARBA" id="ARBA00014042"/>
    </source>
</evidence>
<feature type="transmembrane region" description="Helical" evidence="9">
    <location>
        <begin position="28"/>
        <end position="60"/>
    </location>
</feature>
<keyword evidence="4 9" id="KW-0813">Transport</keyword>
<feature type="transmembrane region" description="Helical" evidence="9">
    <location>
        <begin position="244"/>
        <end position="265"/>
    </location>
</feature>
<dbReference type="Pfam" id="PF02361">
    <property type="entry name" value="CbiQ"/>
    <property type="match status" value="1"/>
</dbReference>
<reference evidence="10 11" key="1">
    <citation type="submission" date="2016-10" db="EMBL/GenBank/DDBJ databases">
        <authorList>
            <person name="de Groot N.N."/>
        </authorList>
    </citation>
    <scope>NUCLEOTIDE SEQUENCE [LARGE SCALE GENOMIC DNA]</scope>
    <source>
        <strain evidence="10 11">DSM 45610</strain>
    </source>
</reference>
<comment type="subunit">
    <text evidence="9">Forms a stable energy-coupling factor (ECF) transporter complex composed of 2 membrane-embedded substrate-binding proteins (S component), 2 ATP-binding proteins (A component) and 2 transmembrane proteins (T component).</text>
</comment>
<evidence type="ECO:0000313" key="10">
    <source>
        <dbReference type="EMBL" id="SDW91592.1"/>
    </source>
</evidence>
<dbReference type="RefSeq" id="WP_091739407.1">
    <property type="nucleotide sequence ID" value="NZ_FNNQ01000007.1"/>
</dbReference>
<dbReference type="Proteomes" id="UP000198534">
    <property type="component" value="Unassembled WGS sequence"/>
</dbReference>
<evidence type="ECO:0000256" key="9">
    <source>
        <dbReference type="HAMAP-Rule" id="MF_01461"/>
    </source>
</evidence>
<accession>A0A1H2XF89</accession>
<evidence type="ECO:0000256" key="6">
    <source>
        <dbReference type="ARBA" id="ARBA00022692"/>
    </source>
</evidence>
<evidence type="ECO:0000256" key="7">
    <source>
        <dbReference type="ARBA" id="ARBA00022989"/>
    </source>
</evidence>
<evidence type="ECO:0000256" key="2">
    <source>
        <dbReference type="ARBA" id="ARBA00005660"/>
    </source>
</evidence>
<keyword evidence="11" id="KW-1185">Reference proteome</keyword>
<dbReference type="InterPro" id="IPR003339">
    <property type="entry name" value="ABC/ECF_trnsptr_transmembrane"/>
</dbReference>
<dbReference type="OrthoDB" id="8075495at2"/>
<keyword evidence="5 9" id="KW-1003">Cell membrane</keyword>
<comment type="subcellular location">
    <subcellularLocation>
        <location evidence="1 9">Cell membrane</location>
        <topology evidence="1 9">Multi-pass membrane protein</topology>
    </subcellularLocation>
</comment>
<proteinExistence type="inferred from homology"/>
<dbReference type="PANTHER" id="PTHR33514:SF13">
    <property type="entry name" value="PROTEIN ABCI12, CHLOROPLASTIC"/>
    <property type="match status" value="1"/>
</dbReference>
<feature type="transmembrane region" description="Helical" evidence="9">
    <location>
        <begin position="109"/>
        <end position="131"/>
    </location>
</feature>
<keyword evidence="6 9" id="KW-0812">Transmembrane</keyword>
<dbReference type="STRING" id="1048340.SAMN05444487_107190"/>
<name>A0A1H2XF89_9BACL</name>
<comment type="similarity">
    <text evidence="2 9">Belongs to the energy-coupling factor EcfT family.</text>
</comment>
<dbReference type="EMBL" id="FNNQ01000007">
    <property type="protein sequence ID" value="SDW91592.1"/>
    <property type="molecule type" value="Genomic_DNA"/>
</dbReference>
<protein>
    <recommendedName>
        <fullName evidence="3 9">Energy-coupling factor transporter transmembrane protein EcfT</fullName>
        <shortName evidence="9">ECF transporter T component EcfT</shortName>
    </recommendedName>
</protein>
<dbReference type="GO" id="GO:0022857">
    <property type="term" value="F:transmembrane transporter activity"/>
    <property type="evidence" value="ECO:0007669"/>
    <property type="project" value="UniProtKB-UniRule"/>
</dbReference>
<dbReference type="CDD" id="cd16914">
    <property type="entry name" value="EcfT"/>
    <property type="match status" value="1"/>
</dbReference>
<feature type="transmembrane region" description="Helical" evidence="9">
    <location>
        <begin position="72"/>
        <end position="89"/>
    </location>
</feature>
<sequence>MSALSTPVLGQYVPGDSILHRLDPRTKILFIFTYMLIVFLANNGLTYGLLILVTGIGVFLSGVPLRLILRGLKPVFILILFTAGLHVLFTKGGEVLLSLGPLTIEEKGLAQAGWISLRFLLLVVTGMLLTLTTSSIDLTDGMERLLSPFRRIGVPAHELALMMSISLRFIPTLWEETDKIIKAQKARGADFESGSIIRRLKSYIPVLIPLFVSAFRRAEELALAMEARGYRGGEGRTRLRKLSFTWHDGMAFILLLLIILGLLWLRNQ</sequence>
<keyword evidence="8 9" id="KW-0472">Membrane</keyword>
<evidence type="ECO:0000256" key="5">
    <source>
        <dbReference type="ARBA" id="ARBA00022475"/>
    </source>
</evidence>
<organism evidence="10 11">
    <name type="scientific">Marininema mesophilum</name>
    <dbReference type="NCBI Taxonomy" id="1048340"/>
    <lineage>
        <taxon>Bacteria</taxon>
        <taxon>Bacillati</taxon>
        <taxon>Bacillota</taxon>
        <taxon>Bacilli</taxon>
        <taxon>Bacillales</taxon>
        <taxon>Thermoactinomycetaceae</taxon>
        <taxon>Marininema</taxon>
    </lineage>
</organism>
<comment type="function">
    <text evidence="9">Transmembrane (T) component of an energy-coupling factor (ECF) ABC-transporter complex. Unlike classic ABC transporters this ECF transporter provides the energy necessary to transport a number of different substrates.</text>
</comment>
<dbReference type="GO" id="GO:0005886">
    <property type="term" value="C:plasma membrane"/>
    <property type="evidence" value="ECO:0007669"/>
    <property type="project" value="UniProtKB-SubCell"/>
</dbReference>
<dbReference type="PANTHER" id="PTHR33514">
    <property type="entry name" value="PROTEIN ABCI12, CHLOROPLASTIC"/>
    <property type="match status" value="1"/>
</dbReference>
<keyword evidence="7 9" id="KW-1133">Transmembrane helix</keyword>
<evidence type="ECO:0000256" key="8">
    <source>
        <dbReference type="ARBA" id="ARBA00023136"/>
    </source>
</evidence>
<dbReference type="AlphaFoldDB" id="A0A1H2XF89"/>